<evidence type="ECO:0000256" key="1">
    <source>
        <dbReference type="SAM" id="MobiDB-lite"/>
    </source>
</evidence>
<dbReference type="GeneID" id="7049446"/>
<gene>
    <name evidence="2" type="ORF">SJAG_02784</name>
</gene>
<dbReference type="OrthoDB" id="5977668at2759"/>
<evidence type="ECO:0000313" key="3">
    <source>
        <dbReference type="Proteomes" id="UP000001744"/>
    </source>
</evidence>
<protein>
    <recommendedName>
        <fullName evidence="4">Amine oxidase domain-containing protein</fullName>
    </recommendedName>
</protein>
<organism evidence="2 3">
    <name type="scientific">Schizosaccharomyces japonicus (strain yFS275 / FY16936)</name>
    <name type="common">Fission yeast</name>
    <dbReference type="NCBI Taxonomy" id="402676"/>
    <lineage>
        <taxon>Eukaryota</taxon>
        <taxon>Fungi</taxon>
        <taxon>Dikarya</taxon>
        <taxon>Ascomycota</taxon>
        <taxon>Taphrinomycotina</taxon>
        <taxon>Schizosaccharomycetes</taxon>
        <taxon>Schizosaccharomycetales</taxon>
        <taxon>Schizosaccharomycetaceae</taxon>
        <taxon>Schizosaccharomyces</taxon>
    </lineage>
</organism>
<dbReference type="eggNOG" id="ENOG502RZ2M">
    <property type="taxonomic scope" value="Eukaryota"/>
</dbReference>
<dbReference type="RefSeq" id="XP_002173975.1">
    <property type="nucleotide sequence ID" value="XM_002173939.1"/>
</dbReference>
<dbReference type="Proteomes" id="UP000001744">
    <property type="component" value="Unassembled WGS sequence"/>
</dbReference>
<dbReference type="AlphaFoldDB" id="B6K161"/>
<evidence type="ECO:0008006" key="4">
    <source>
        <dbReference type="Google" id="ProtNLM"/>
    </source>
</evidence>
<proteinExistence type="predicted"/>
<keyword evidence="3" id="KW-1185">Reference proteome</keyword>
<dbReference type="VEuPathDB" id="FungiDB:SJAG_02784"/>
<dbReference type="PANTHER" id="PTHR42923">
    <property type="entry name" value="PROTOPORPHYRINOGEN OXIDASE"/>
    <property type="match status" value="1"/>
</dbReference>
<dbReference type="PANTHER" id="PTHR42923:SF42">
    <property type="entry name" value="AMINE OXIDASE DOMAIN-CONTAINING PROTEIN"/>
    <property type="match status" value="1"/>
</dbReference>
<dbReference type="HOGENOM" id="CLU_028123_3_0_1"/>
<dbReference type="JaponicusDB" id="SJAG_02784"/>
<dbReference type="OMA" id="PAGWRNG"/>
<dbReference type="Pfam" id="PF13450">
    <property type="entry name" value="NAD_binding_8"/>
    <property type="match status" value="1"/>
</dbReference>
<evidence type="ECO:0000313" key="2">
    <source>
        <dbReference type="EMBL" id="EEB07682.1"/>
    </source>
</evidence>
<dbReference type="SUPFAM" id="SSF51905">
    <property type="entry name" value="FAD/NAD(P)-binding domain"/>
    <property type="match status" value="1"/>
</dbReference>
<name>B6K161_SCHJY</name>
<dbReference type="STRING" id="402676.B6K161"/>
<dbReference type="EMBL" id="KE651166">
    <property type="protein sequence ID" value="EEB07682.1"/>
    <property type="molecule type" value="Genomic_DNA"/>
</dbReference>
<dbReference type="InterPro" id="IPR050464">
    <property type="entry name" value="Zeta_carotene_desat/Oxidored"/>
</dbReference>
<sequence>MEVPISPMDDKGSPYSTASSGSTTTFVEEWTPSHSKTSSASKPAARPKLKTVRIAIVGTGLSSLTTAYLLSTCEAEKYGVHLVVDLFERGSSIGMDGQSLTVEVGETKRPQRIDTPWRTFNPGYYPNLTGLYRYLGINFYRNRLSFGWFHLDELPQMFPPMETHESLSTVRTSYWSPFATPRSISRTLKHWVVQFSGDVNSGPSLTLASLWNVYKWCGSIFRLLAIWFGYVLFLCVCSYHGRRGHYRPGATHPIQKKTVRQYVESAWYLPSSFVRLVLLPMLMTLCTCSSEQLLEHPIAPLLEYKWKTHRGTHMLVSDGVRQVVRRLIEKVDNVYCNAGITALEYVPVSDGVDNSLRVRLVLEDGRSIIYDHVILGVSPKSALNLMIAAETTAELLPHQVNSLKLALQRSNASRAIDAFSKAAHNRVVVMTHKDTTIFPECKRLPRVVVGSTDSQRTMVTHISAPGIYQTTMLLEENLPTLDSILSISRYVRFVLTMPWMRARSEFCTETGCCGPVQGPNIWYVGCWCHNGLPLMEGCVNSASACFLQLTKVLSIPAFIPWEPSHDFMPSAEEPFH</sequence>
<dbReference type="InterPro" id="IPR036188">
    <property type="entry name" value="FAD/NAD-bd_sf"/>
</dbReference>
<feature type="region of interest" description="Disordered" evidence="1">
    <location>
        <begin position="1"/>
        <end position="44"/>
    </location>
</feature>
<reference evidence="2 3" key="1">
    <citation type="journal article" date="2011" name="Science">
        <title>Comparative functional genomics of the fission yeasts.</title>
        <authorList>
            <person name="Rhind N."/>
            <person name="Chen Z."/>
            <person name="Yassour M."/>
            <person name="Thompson D.A."/>
            <person name="Haas B.J."/>
            <person name="Habib N."/>
            <person name="Wapinski I."/>
            <person name="Roy S."/>
            <person name="Lin M.F."/>
            <person name="Heiman D.I."/>
            <person name="Young S.K."/>
            <person name="Furuya K."/>
            <person name="Guo Y."/>
            <person name="Pidoux A."/>
            <person name="Chen H.M."/>
            <person name="Robbertse B."/>
            <person name="Goldberg J.M."/>
            <person name="Aoki K."/>
            <person name="Bayne E.H."/>
            <person name="Berlin A.M."/>
            <person name="Desjardins C.A."/>
            <person name="Dobbs E."/>
            <person name="Dukaj L."/>
            <person name="Fan L."/>
            <person name="FitzGerald M.G."/>
            <person name="French C."/>
            <person name="Gujja S."/>
            <person name="Hansen K."/>
            <person name="Keifenheim D."/>
            <person name="Levin J.Z."/>
            <person name="Mosher R.A."/>
            <person name="Mueller C.A."/>
            <person name="Pfiffner J."/>
            <person name="Priest M."/>
            <person name="Russ C."/>
            <person name="Smialowska A."/>
            <person name="Swoboda P."/>
            <person name="Sykes S.M."/>
            <person name="Vaughn M."/>
            <person name="Vengrova S."/>
            <person name="Yoder R."/>
            <person name="Zeng Q."/>
            <person name="Allshire R."/>
            <person name="Baulcombe D."/>
            <person name="Birren B.W."/>
            <person name="Brown W."/>
            <person name="Ekwall K."/>
            <person name="Kellis M."/>
            <person name="Leatherwood J."/>
            <person name="Levin H."/>
            <person name="Margalit H."/>
            <person name="Martienssen R."/>
            <person name="Nieduszynski C.A."/>
            <person name="Spatafora J.W."/>
            <person name="Friedman N."/>
            <person name="Dalgaard J.Z."/>
            <person name="Baumann P."/>
            <person name="Niki H."/>
            <person name="Regev A."/>
            <person name="Nusbaum C."/>
        </authorList>
    </citation>
    <scope>NUCLEOTIDE SEQUENCE [LARGE SCALE GENOMIC DNA]</scope>
    <source>
        <strain evidence="3">yFS275 / FY16936</strain>
    </source>
</reference>
<feature type="compositionally biased region" description="Polar residues" evidence="1">
    <location>
        <begin position="14"/>
        <end position="41"/>
    </location>
</feature>
<accession>B6K161</accession>